<evidence type="ECO:0000259" key="5">
    <source>
        <dbReference type="Pfam" id="PF12698"/>
    </source>
</evidence>
<evidence type="ECO:0000256" key="2">
    <source>
        <dbReference type="ARBA" id="ARBA00022692"/>
    </source>
</evidence>
<dbReference type="OrthoDB" id="9811483at2"/>
<dbReference type="Gene3D" id="3.40.1710.10">
    <property type="entry name" value="abc type-2 transporter like domain"/>
    <property type="match status" value="1"/>
</dbReference>
<protein>
    <submittedName>
        <fullName evidence="6">YhgE/Pip domain-containing protein</fullName>
    </submittedName>
</protein>
<dbReference type="PANTHER" id="PTHR43077:SF5">
    <property type="entry name" value="PHAGE INFECTION PROTEIN"/>
    <property type="match status" value="1"/>
</dbReference>
<evidence type="ECO:0000256" key="4">
    <source>
        <dbReference type="ARBA" id="ARBA00023136"/>
    </source>
</evidence>
<dbReference type="Proteomes" id="UP000188246">
    <property type="component" value="Chromosome"/>
</dbReference>
<dbReference type="KEGG" id="vpi:BW732_03945"/>
<dbReference type="NCBIfam" id="TIGR03062">
    <property type="entry name" value="pip_yhgE_Cterm"/>
    <property type="match status" value="1"/>
</dbReference>
<dbReference type="InterPro" id="IPR023908">
    <property type="entry name" value="xxxLxxG_rpt"/>
</dbReference>
<dbReference type="GO" id="GO:0016020">
    <property type="term" value="C:membrane"/>
    <property type="evidence" value="ECO:0007669"/>
    <property type="project" value="UniProtKB-SubCell"/>
</dbReference>
<accession>A0A1Q2D5B6</accession>
<sequence>MKMVKQEFINIFKNKILLISVIAITFIPILYASVFDKSVWDPYGMAKDLPVAIVNEDQPTEMLGQKIDVGNQVVDQLKGNKDLKWEFVSADKAKKGMDDLYYYMIVTIPKDFSKSATTLLDKNPEKMEITYTTNGSLNYIGQEIVKIGATTLESQVRDNVTGAYVTALNQVGKKAVAGINEASNGASQLANGTDQLQSGLKEYTSGVSQASDGSNQLTAGMGSLAGNIGPLSSGVTQLYGGASELSSGLGLIDQKVQPLGGKINQLSSGLDELSQGSKELETALATIESSLNETSQTTIKNNLLQAQADLEALLANTNKLNSVSLDASKISADLEAVSTSLNTIATTLHADSTALQASIADSINQLKDVDEAVKSTLINDINQAVINFENEQNQKVADVTGQLSSDLASAQSSAEALAVQAATLGELTSGIAENAGSLQNGINEIGSGTQQIMGIMDLSPSGNAGSLVAGLEQINSNVAQLGQELPTALNGVTSLASGSDQLASGLNDMYSKMPELSSGVSQLDSGATQLNSGLAELSKNSPELLKGISQLDGGSNQLATALGDASKMGDKVKLEEKNIDMFADPTSLKNDEYSQVDNYGQALAPYIMSLALFVGCLVFNFVFPIRRVSMLGQSSKDWWLSKVAIGFVVSTAMAAIEATVMLLIGLKVEYVGKFYLMAFVTVWAYMFMIMFFAMTFDNPGRFIMMILLVLQLGGAGGTFPLPLQNSFFNAIHPYLPMSYSVYGFREAISSGIGAPLFNKSVMILLSVFVAFVVLLGVSMNILQKRHLSNVSELDDNQKMQALEK</sequence>
<dbReference type="InterPro" id="IPR013525">
    <property type="entry name" value="ABC2_TM"/>
</dbReference>
<evidence type="ECO:0000313" key="6">
    <source>
        <dbReference type="EMBL" id="AQP53475.1"/>
    </source>
</evidence>
<evidence type="ECO:0000256" key="1">
    <source>
        <dbReference type="ARBA" id="ARBA00004141"/>
    </source>
</evidence>
<proteinExistence type="predicted"/>
<keyword evidence="7" id="KW-1185">Reference proteome</keyword>
<dbReference type="NCBIfam" id="TIGR03061">
    <property type="entry name" value="pip_yhgE_Nterm"/>
    <property type="match status" value="1"/>
</dbReference>
<dbReference type="Gene3D" id="1.10.287.950">
    <property type="entry name" value="Methyl-accepting chemotaxis protein"/>
    <property type="match status" value="1"/>
</dbReference>
<dbReference type="PANTHER" id="PTHR43077">
    <property type="entry name" value="TRANSPORT PERMEASE YVFS-RELATED"/>
    <property type="match status" value="1"/>
</dbReference>
<name>A0A1Q2D5B6_9ENTE</name>
<dbReference type="EMBL" id="CP019609">
    <property type="protein sequence ID" value="AQP53475.1"/>
    <property type="molecule type" value="Genomic_DNA"/>
</dbReference>
<organism evidence="6 7">
    <name type="scientific">Vagococcus penaei</name>
    <dbReference type="NCBI Taxonomy" id="633807"/>
    <lineage>
        <taxon>Bacteria</taxon>
        <taxon>Bacillati</taxon>
        <taxon>Bacillota</taxon>
        <taxon>Bacilli</taxon>
        <taxon>Lactobacillales</taxon>
        <taxon>Enterococcaceae</taxon>
        <taxon>Vagococcus</taxon>
    </lineage>
</organism>
<dbReference type="InterPro" id="IPR017500">
    <property type="entry name" value="Phage_infect_YhgE_N"/>
</dbReference>
<dbReference type="RefSeq" id="WP_077275565.1">
    <property type="nucleotide sequence ID" value="NZ_CP019609.1"/>
</dbReference>
<feature type="domain" description="ABC-2 type transporter transmembrane" evidence="5">
    <location>
        <begin position="542"/>
        <end position="775"/>
    </location>
</feature>
<dbReference type="STRING" id="633807.BW732_03945"/>
<dbReference type="AlphaFoldDB" id="A0A1Q2D5B6"/>
<dbReference type="InterPro" id="IPR017501">
    <property type="entry name" value="Phage_infect_YhgE_C"/>
</dbReference>
<comment type="subcellular location">
    <subcellularLocation>
        <location evidence="1">Membrane</location>
        <topology evidence="1">Multi-pass membrane protein</topology>
    </subcellularLocation>
</comment>
<dbReference type="Pfam" id="PF12698">
    <property type="entry name" value="ABC2_membrane_3"/>
    <property type="match status" value="2"/>
</dbReference>
<keyword evidence="4" id="KW-0472">Membrane</keyword>
<feature type="domain" description="ABC-2 type transporter transmembrane" evidence="5">
    <location>
        <begin position="17"/>
        <end position="157"/>
    </location>
</feature>
<dbReference type="GO" id="GO:0140359">
    <property type="term" value="F:ABC-type transporter activity"/>
    <property type="evidence" value="ECO:0007669"/>
    <property type="project" value="InterPro"/>
</dbReference>
<reference evidence="6 7" key="1">
    <citation type="journal article" date="2010" name="Int. J. Syst. Evol. Microbiol.">
        <title>Vagococcus penaei sp. nov., isolated from spoilage microbiota of cooked shrimp (Penaeus vannamei).</title>
        <authorList>
            <person name="Jaffres E."/>
            <person name="Prevost H."/>
            <person name="Rossero A."/>
            <person name="Joffraud J.J."/>
            <person name="Dousset X."/>
        </authorList>
    </citation>
    <scope>NUCLEOTIDE SEQUENCE [LARGE SCALE GENOMIC DNA]</scope>
    <source>
        <strain evidence="6 7">CD276</strain>
    </source>
</reference>
<dbReference type="NCBIfam" id="TIGR03057">
    <property type="entry name" value="xxxLxxG_by_4"/>
    <property type="match status" value="3"/>
</dbReference>
<evidence type="ECO:0000256" key="3">
    <source>
        <dbReference type="ARBA" id="ARBA00022989"/>
    </source>
</evidence>
<gene>
    <name evidence="6" type="ORF">BW732_03945</name>
</gene>
<keyword evidence="3" id="KW-1133">Transmembrane helix</keyword>
<evidence type="ECO:0000313" key="7">
    <source>
        <dbReference type="Proteomes" id="UP000188246"/>
    </source>
</evidence>
<dbReference type="InterPro" id="IPR051328">
    <property type="entry name" value="T7SS_ABC-Transporter"/>
</dbReference>
<keyword evidence="2" id="KW-0812">Transmembrane</keyword>